<evidence type="ECO:0000256" key="1">
    <source>
        <dbReference type="SAM" id="MobiDB-lite"/>
    </source>
</evidence>
<accession>A0ABY5MHS9</accession>
<dbReference type="EMBL" id="CP030941">
    <property type="protein sequence ID" value="UUP16439.1"/>
    <property type="molecule type" value="Genomic_DNA"/>
</dbReference>
<protein>
    <submittedName>
        <fullName evidence="2">Uncharacterized protein</fullName>
    </submittedName>
</protein>
<name>A0ABY5MHS9_9HYPH</name>
<evidence type="ECO:0000313" key="2">
    <source>
        <dbReference type="EMBL" id="UUP16439.1"/>
    </source>
</evidence>
<feature type="compositionally biased region" description="Basic and acidic residues" evidence="1">
    <location>
        <begin position="1"/>
        <end position="12"/>
    </location>
</feature>
<evidence type="ECO:0000313" key="3">
    <source>
        <dbReference type="Proteomes" id="UP001342418"/>
    </source>
</evidence>
<sequence length="85" mass="9630">MEDESDRERENNDQPTNDNCGPEHANVEDTDIAPWQRVDRVVLSIARLIGRQIAREHFEALQAANDNRRPAEEAEGHGPKGREEG</sequence>
<feature type="region of interest" description="Disordered" evidence="1">
    <location>
        <begin position="1"/>
        <end position="32"/>
    </location>
</feature>
<feature type="compositionally biased region" description="Basic and acidic residues" evidence="1">
    <location>
        <begin position="66"/>
        <end position="85"/>
    </location>
</feature>
<proteinExistence type="predicted"/>
<dbReference type="Proteomes" id="UP001342418">
    <property type="component" value="Chromosome"/>
</dbReference>
<reference evidence="2 3" key="1">
    <citation type="submission" date="2018-07" db="EMBL/GenBank/DDBJ databases">
        <title>Genome sequence of Nitratireductor thuwali#1536.</title>
        <authorList>
            <person name="Michoud G."/>
            <person name="Merlino G."/>
            <person name="Sefrji F.O."/>
            <person name="Daffonchio D."/>
        </authorList>
    </citation>
    <scope>NUCLEOTIDE SEQUENCE [LARGE SCALE GENOMIC DNA]</scope>
    <source>
        <strain evidence="3">Nit1536</strain>
    </source>
</reference>
<gene>
    <name evidence="2" type="ORF">NTH_00886</name>
</gene>
<keyword evidence="3" id="KW-1185">Reference proteome</keyword>
<feature type="region of interest" description="Disordered" evidence="1">
    <location>
        <begin position="61"/>
        <end position="85"/>
    </location>
</feature>
<organism evidence="2 3">
    <name type="scientific">Nitratireductor thuwali</name>
    <dbReference type="NCBI Taxonomy" id="2267699"/>
    <lineage>
        <taxon>Bacteria</taxon>
        <taxon>Pseudomonadati</taxon>
        <taxon>Pseudomonadota</taxon>
        <taxon>Alphaproteobacteria</taxon>
        <taxon>Hyphomicrobiales</taxon>
        <taxon>Phyllobacteriaceae</taxon>
        <taxon>Nitratireductor</taxon>
    </lineage>
</organism>